<organism evidence="2 3">
    <name type="scientific">Araneus ventricosus</name>
    <name type="common">Orbweaver spider</name>
    <name type="synonym">Epeira ventricosa</name>
    <dbReference type="NCBI Taxonomy" id="182803"/>
    <lineage>
        <taxon>Eukaryota</taxon>
        <taxon>Metazoa</taxon>
        <taxon>Ecdysozoa</taxon>
        <taxon>Arthropoda</taxon>
        <taxon>Chelicerata</taxon>
        <taxon>Arachnida</taxon>
        <taxon>Araneae</taxon>
        <taxon>Araneomorphae</taxon>
        <taxon>Entelegynae</taxon>
        <taxon>Araneoidea</taxon>
        <taxon>Araneidae</taxon>
        <taxon>Araneus</taxon>
    </lineage>
</organism>
<feature type="region of interest" description="Disordered" evidence="1">
    <location>
        <begin position="31"/>
        <end position="56"/>
    </location>
</feature>
<keyword evidence="3" id="KW-1185">Reference proteome</keyword>
<evidence type="ECO:0000313" key="2">
    <source>
        <dbReference type="EMBL" id="GBM68152.1"/>
    </source>
</evidence>
<accession>A0A4Y2HSA2</accession>
<sequence>MESPPDLTELALSPFFCKISNEVTWVNRRNPRQTTKTERMGYSHLPRSPVKGQGGIDDPGASLGYCEMFSNLFIYLYGKEGRQENLSKFSRTHRTLETRSYS</sequence>
<dbReference type="EMBL" id="BGPR01002124">
    <property type="protein sequence ID" value="GBM68152.1"/>
    <property type="molecule type" value="Genomic_DNA"/>
</dbReference>
<protein>
    <submittedName>
        <fullName evidence="2">Uncharacterized protein</fullName>
    </submittedName>
</protein>
<dbReference type="AlphaFoldDB" id="A0A4Y2HSA2"/>
<comment type="caution">
    <text evidence="2">The sequence shown here is derived from an EMBL/GenBank/DDBJ whole genome shotgun (WGS) entry which is preliminary data.</text>
</comment>
<proteinExistence type="predicted"/>
<dbReference type="Proteomes" id="UP000499080">
    <property type="component" value="Unassembled WGS sequence"/>
</dbReference>
<gene>
    <name evidence="2" type="ORF">AVEN_16435_1</name>
</gene>
<name>A0A4Y2HSA2_ARAVE</name>
<evidence type="ECO:0000256" key="1">
    <source>
        <dbReference type="SAM" id="MobiDB-lite"/>
    </source>
</evidence>
<evidence type="ECO:0000313" key="3">
    <source>
        <dbReference type="Proteomes" id="UP000499080"/>
    </source>
</evidence>
<reference evidence="2 3" key="1">
    <citation type="journal article" date="2019" name="Sci. Rep.">
        <title>Orb-weaving spider Araneus ventricosus genome elucidates the spidroin gene catalogue.</title>
        <authorList>
            <person name="Kono N."/>
            <person name="Nakamura H."/>
            <person name="Ohtoshi R."/>
            <person name="Moran D.A.P."/>
            <person name="Shinohara A."/>
            <person name="Yoshida Y."/>
            <person name="Fujiwara M."/>
            <person name="Mori M."/>
            <person name="Tomita M."/>
            <person name="Arakawa K."/>
        </authorList>
    </citation>
    <scope>NUCLEOTIDE SEQUENCE [LARGE SCALE GENOMIC DNA]</scope>
</reference>